<comment type="caution">
    <text evidence="1">The sequence shown here is derived from an EMBL/GenBank/DDBJ whole genome shotgun (WGS) entry which is preliminary data.</text>
</comment>
<keyword evidence="2" id="KW-1185">Reference proteome</keyword>
<dbReference type="AlphaFoldDB" id="A0A9N9JD08"/>
<dbReference type="Proteomes" id="UP000789508">
    <property type="component" value="Unassembled WGS sequence"/>
</dbReference>
<evidence type="ECO:0000313" key="2">
    <source>
        <dbReference type="Proteomes" id="UP000789508"/>
    </source>
</evidence>
<name>A0A9N9JD08_9GLOM</name>
<proteinExistence type="predicted"/>
<organism evidence="1 2">
    <name type="scientific">Ambispora leptoticha</name>
    <dbReference type="NCBI Taxonomy" id="144679"/>
    <lineage>
        <taxon>Eukaryota</taxon>
        <taxon>Fungi</taxon>
        <taxon>Fungi incertae sedis</taxon>
        <taxon>Mucoromycota</taxon>
        <taxon>Glomeromycotina</taxon>
        <taxon>Glomeromycetes</taxon>
        <taxon>Archaeosporales</taxon>
        <taxon>Ambisporaceae</taxon>
        <taxon>Ambispora</taxon>
    </lineage>
</organism>
<gene>
    <name evidence="1" type="ORF">ALEPTO_LOCUS14420</name>
</gene>
<dbReference type="OrthoDB" id="10371271at2759"/>
<protein>
    <submittedName>
        <fullName evidence="1">4614_t:CDS:1</fullName>
    </submittedName>
</protein>
<evidence type="ECO:0000313" key="1">
    <source>
        <dbReference type="EMBL" id="CAG8776284.1"/>
    </source>
</evidence>
<dbReference type="EMBL" id="CAJVPS010055870">
    <property type="protein sequence ID" value="CAG8776284.1"/>
    <property type="molecule type" value="Genomic_DNA"/>
</dbReference>
<sequence>MAKELMEKMEEQDACHDFQLEFLIGKEAVKIFKEESELPSDHPYPESEFIAVGTMENDRLAEKLNDPEEYAKI</sequence>
<reference evidence="1" key="1">
    <citation type="submission" date="2021-06" db="EMBL/GenBank/DDBJ databases">
        <authorList>
            <person name="Kallberg Y."/>
            <person name="Tangrot J."/>
            <person name="Rosling A."/>
        </authorList>
    </citation>
    <scope>NUCLEOTIDE SEQUENCE</scope>
    <source>
        <strain evidence="1">FL130A</strain>
    </source>
</reference>
<accession>A0A9N9JD08</accession>